<proteinExistence type="predicted"/>
<dbReference type="Proteomes" id="UP000053105">
    <property type="component" value="Unassembled WGS sequence"/>
</dbReference>
<evidence type="ECO:0000313" key="1">
    <source>
        <dbReference type="EMBL" id="KOX79100.1"/>
    </source>
</evidence>
<accession>A0A0M9A7Z5</accession>
<dbReference type="OrthoDB" id="6778796at2759"/>
<protein>
    <submittedName>
        <fullName evidence="1">Uncharacterized protein</fullName>
    </submittedName>
</protein>
<organism evidence="1 2">
    <name type="scientific">Melipona quadrifasciata</name>
    <dbReference type="NCBI Taxonomy" id="166423"/>
    <lineage>
        <taxon>Eukaryota</taxon>
        <taxon>Metazoa</taxon>
        <taxon>Ecdysozoa</taxon>
        <taxon>Arthropoda</taxon>
        <taxon>Hexapoda</taxon>
        <taxon>Insecta</taxon>
        <taxon>Pterygota</taxon>
        <taxon>Neoptera</taxon>
        <taxon>Endopterygota</taxon>
        <taxon>Hymenoptera</taxon>
        <taxon>Apocrita</taxon>
        <taxon>Aculeata</taxon>
        <taxon>Apoidea</taxon>
        <taxon>Anthophila</taxon>
        <taxon>Apidae</taxon>
        <taxon>Melipona</taxon>
    </lineage>
</organism>
<dbReference type="AlphaFoldDB" id="A0A0M9A7Z5"/>
<sequence length="295" mass="34173">MPSITLGSLELTVSLLTFRIYAMKSKIAATNPDNLQNSINQISIKDYSANRTRKPNKKQTQKLYYRYTDVRYCKHFYRFRDKKQTQRLVLSTIPIFLHNCKNIIENEESSDEDVVSFTRGIINRISSNSDSDDEESYASEDLEEMLEKLAIAKEEELTNAGNSLDNIQWNEFANKQQSFIFTGKSGLLMDLPSNISPDEVLSLFLDEKEKGLAEYDLINMFLKRHPDLSVRKSKDVSLSQCQAMNKLVKEYVEHKNLSFTFKFTSIETTNRGQDLTIESLIINVNKDVYYLLDYQ</sequence>
<dbReference type="EMBL" id="KQ435715">
    <property type="protein sequence ID" value="KOX79100.1"/>
    <property type="molecule type" value="Genomic_DNA"/>
</dbReference>
<evidence type="ECO:0000313" key="2">
    <source>
        <dbReference type="Proteomes" id="UP000053105"/>
    </source>
</evidence>
<reference evidence="1 2" key="1">
    <citation type="submission" date="2015-07" db="EMBL/GenBank/DDBJ databases">
        <title>The genome of Melipona quadrifasciata.</title>
        <authorList>
            <person name="Pan H."/>
            <person name="Kapheim K."/>
        </authorList>
    </citation>
    <scope>NUCLEOTIDE SEQUENCE [LARGE SCALE GENOMIC DNA]</scope>
    <source>
        <strain evidence="1">0111107301</strain>
        <tissue evidence="1">Whole body</tissue>
    </source>
</reference>
<keyword evidence="2" id="KW-1185">Reference proteome</keyword>
<gene>
    <name evidence="1" type="ORF">WN51_09910</name>
</gene>
<name>A0A0M9A7Z5_9HYME</name>